<name>A0ABY7GF96_MYAAR</name>
<sequence>MDVDHEDIDEDIEQLNKVLQDEDDEEGEESEGELRSMELDGESYTDRDGSRPSTSTDVTSSFPTTSICTDPDDMSVRFDSSTINAESCLAMNRAYQEVLLDTLRQIEMSLAENRTKQSKLQQEVKDASRSSNYEKKMAGKGKRCTEQNIPYFRDKDGFYPPANEDVKIKQTLKEDKTYVKAKPGWSKTQRQTLISAVKEDAIQQLVRPLLSKLEVESEKANKCKNKEEIDASKTRIQHLYDEMKGKYDATECEKMWRTVLQPGINKEKWSEDEDKKLEELVEKHNMRDWKAIAEELGTNRTPYQCLQHYQEEHFDYDQSPWTEAEDELLKEVVETCRYGSGVIPWPQVAYYIERRSTKMCEMRWSKVDPSLTHGRWTEAEDMKPLQRKILHPAFYIDKHNTIQLRNLPGFKKATPRTLISNTTKRRYKQTDEGAKNKQTDKGSKDLIGEARKLVEMGTEGYEEMKDAEGGNSTVVWRPPPLSLSSERYFRQMVDKFSQLQVLVKRQALKEINKLYDSKEDLSAEDAQHLKVLGEMFSQQPWEESDSEDEKRRKRRRVQDMESDSSDEEYFTKLEKEVQKREKERKLKAARRSLDVDSKVVFNKAYHTRRKITAMAMLKPMEKIKRTRSQSRQVPKIMGVLKEECNAADTLMDCQQELNIADEDLDGSSDPEMKEEPEDDDLTADADDVIPENAEDELDKNLPEIEAIEKLVEKIMEEYARTRSTRRKRIERKRPLKKNSNQKMGQQQRMKTMILRRLGLYERMKELQQAKVKSNSSNPKAGPSIDRTYKPHMRKTSLNSITDRTRTTRSKGGVDDDTSEKSQTEPADIKEMQTNPCEKSAGSAEGVNKSNDLQRPTEDVVEDMAIDDQVDDVNDDISECQTDKALELINGNAQKVISGSSQIAENIVPDSDLNSKVPQSIEESKTVADPEQLDITQTVEKECQNEVHQLKASDTTVKESKESQKIVNESITSQNNVNELNVSQIRICNPNTSKNESEDHEMDEEINKQHTAEEGCQANFEDSDDDDVTPQEKSTRSTEPLVEEVPKRRPGRQKGTKLKCYTPKESARKSSRHPVIPPTSDSKEAKKDGQDPAVKRPSYQFSQSRIRAMIPGRFDKLVAQIPDVPIMSEAIPEPKTKTRKQRTRKPKQNEIVGNFKRKRVSAKMKKMLQSNYEMKCLKQAEKLTSLKEQQEQQELQKLIDNPKVPYLAIPILKEKDDNDEDMIDKTRKNIQEKLLKACMTAETNWGKSKYKGGKKQSYFFKPKGGQPRSKDTRLDKKRSNRNTSNMKITKRLVKNISILKSVNSKLSNQGETAQSKTWTSTNSTFPELNADGQEDFQQIEQPKTLSEYEPLLIDQPKTHLQNEPSQSDQPKTHLQNEPSQGDQPKTHLQNEPSQGDQPKTPNKIKKKKETLKKQKAIPVAYKGASAMGKE</sequence>
<feature type="domain" description="Myb-like" evidence="6">
    <location>
        <begin position="261"/>
        <end position="313"/>
    </location>
</feature>
<dbReference type="InterPro" id="IPR051575">
    <property type="entry name" value="Myb-like_DNA-bd"/>
</dbReference>
<dbReference type="PANTHER" id="PTHR46621:SF1">
    <property type="entry name" value="SNRNA-ACTIVATING PROTEIN COMPLEX SUBUNIT 4"/>
    <property type="match status" value="1"/>
</dbReference>
<evidence type="ECO:0000256" key="4">
    <source>
        <dbReference type="ARBA" id="ARBA00023242"/>
    </source>
</evidence>
<keyword evidence="4" id="KW-0539">Nucleus</keyword>
<dbReference type="InterPro" id="IPR017930">
    <property type="entry name" value="Myb_dom"/>
</dbReference>
<feature type="region of interest" description="Disordered" evidence="5">
    <location>
        <begin position="423"/>
        <end position="442"/>
    </location>
</feature>
<feature type="compositionally biased region" description="Acidic residues" evidence="5">
    <location>
        <begin position="21"/>
        <end position="31"/>
    </location>
</feature>
<feature type="region of interest" description="Disordered" evidence="5">
    <location>
        <begin position="1304"/>
        <end position="1332"/>
    </location>
</feature>
<feature type="region of interest" description="Disordered" evidence="5">
    <location>
        <begin position="535"/>
        <end position="569"/>
    </location>
</feature>
<evidence type="ECO:0000259" key="7">
    <source>
        <dbReference type="PROSITE" id="PS51293"/>
    </source>
</evidence>
<accession>A0ABY7GF96</accession>
<protein>
    <submittedName>
        <fullName evidence="9">SNPC4-like protein</fullName>
    </submittedName>
</protein>
<dbReference type="InterPro" id="IPR001005">
    <property type="entry name" value="SANT/Myb"/>
</dbReference>
<feature type="region of interest" description="Disordered" evidence="5">
    <location>
        <begin position="1"/>
        <end position="66"/>
    </location>
</feature>
<feature type="region of interest" description="Disordered" evidence="5">
    <location>
        <begin position="721"/>
        <end position="747"/>
    </location>
</feature>
<evidence type="ECO:0000259" key="6">
    <source>
        <dbReference type="PROSITE" id="PS50090"/>
    </source>
</evidence>
<dbReference type="PANTHER" id="PTHR46621">
    <property type="entry name" value="SNRNA-ACTIVATING PROTEIN COMPLEX SUBUNIT 4"/>
    <property type="match status" value="1"/>
</dbReference>
<dbReference type="Gene3D" id="1.10.10.60">
    <property type="entry name" value="Homeodomain-like"/>
    <property type="match status" value="2"/>
</dbReference>
<keyword evidence="3" id="KW-0804">Transcription</keyword>
<feature type="compositionally biased region" description="Polar residues" evidence="5">
    <location>
        <begin position="1304"/>
        <end position="1325"/>
    </location>
</feature>
<evidence type="ECO:0000259" key="8">
    <source>
        <dbReference type="PROSITE" id="PS51294"/>
    </source>
</evidence>
<feature type="compositionally biased region" description="Polar residues" evidence="5">
    <location>
        <begin position="1357"/>
        <end position="1396"/>
    </location>
</feature>
<feature type="compositionally biased region" description="Polar residues" evidence="5">
    <location>
        <begin position="738"/>
        <end position="747"/>
    </location>
</feature>
<evidence type="ECO:0000313" key="10">
    <source>
        <dbReference type="Proteomes" id="UP001164746"/>
    </source>
</evidence>
<feature type="compositionally biased region" description="Basic residues" evidence="5">
    <location>
        <begin position="1401"/>
        <end position="1414"/>
    </location>
</feature>
<keyword evidence="2" id="KW-0238">DNA-binding</keyword>
<feature type="compositionally biased region" description="Basic and acidic residues" evidence="5">
    <location>
        <begin position="1080"/>
        <end position="1093"/>
    </location>
</feature>
<reference evidence="9" key="1">
    <citation type="submission" date="2022-11" db="EMBL/GenBank/DDBJ databases">
        <title>Centuries of genome instability and evolution in soft-shell clam transmissible cancer (bioRxiv).</title>
        <authorList>
            <person name="Hart S.F.M."/>
            <person name="Yonemitsu M.A."/>
            <person name="Giersch R.M."/>
            <person name="Beal B.F."/>
            <person name="Arriagada G."/>
            <person name="Davis B.W."/>
            <person name="Ostrander E.A."/>
            <person name="Goff S.P."/>
            <person name="Metzger M.J."/>
        </authorList>
    </citation>
    <scope>NUCLEOTIDE SEQUENCE</scope>
    <source>
        <strain evidence="9">MELC-2E11</strain>
        <tissue evidence="9">Siphon/mantle</tissue>
    </source>
</reference>
<gene>
    <name evidence="9" type="ORF">MAR_034561</name>
</gene>
<dbReference type="PROSITE" id="PS50090">
    <property type="entry name" value="MYB_LIKE"/>
    <property type="match status" value="2"/>
</dbReference>
<feature type="domain" description="Myb-like" evidence="6">
    <location>
        <begin position="318"/>
        <end position="368"/>
    </location>
</feature>
<keyword evidence="1" id="KW-0805">Transcription regulation</keyword>
<organism evidence="9 10">
    <name type="scientific">Mya arenaria</name>
    <name type="common">Soft-shell clam</name>
    <dbReference type="NCBI Taxonomy" id="6604"/>
    <lineage>
        <taxon>Eukaryota</taxon>
        <taxon>Metazoa</taxon>
        <taxon>Spiralia</taxon>
        <taxon>Lophotrochozoa</taxon>
        <taxon>Mollusca</taxon>
        <taxon>Bivalvia</taxon>
        <taxon>Autobranchia</taxon>
        <taxon>Heteroconchia</taxon>
        <taxon>Euheterodonta</taxon>
        <taxon>Imparidentia</taxon>
        <taxon>Neoheterodontei</taxon>
        <taxon>Myida</taxon>
        <taxon>Myoidea</taxon>
        <taxon>Myidae</taxon>
        <taxon>Mya</taxon>
    </lineage>
</organism>
<feature type="compositionally biased region" description="Polar residues" evidence="5">
    <location>
        <begin position="51"/>
        <end position="66"/>
    </location>
</feature>
<dbReference type="Pfam" id="PF00249">
    <property type="entry name" value="Myb_DNA-binding"/>
    <property type="match status" value="1"/>
</dbReference>
<evidence type="ECO:0000313" key="9">
    <source>
        <dbReference type="EMBL" id="WAR32019.1"/>
    </source>
</evidence>
<dbReference type="InterPro" id="IPR017884">
    <property type="entry name" value="SANT_dom"/>
</dbReference>
<feature type="domain" description="SANT" evidence="7">
    <location>
        <begin position="264"/>
        <end position="309"/>
    </location>
</feature>
<dbReference type="Proteomes" id="UP001164746">
    <property type="component" value="Chromosome 17"/>
</dbReference>
<dbReference type="SMART" id="SM00717">
    <property type="entry name" value="SANT"/>
    <property type="match status" value="2"/>
</dbReference>
<dbReference type="PROSITE" id="PS51293">
    <property type="entry name" value="SANT"/>
    <property type="match status" value="1"/>
</dbReference>
<feature type="compositionally biased region" description="Basic residues" evidence="5">
    <location>
        <begin position="722"/>
        <end position="736"/>
    </location>
</feature>
<evidence type="ECO:0000256" key="2">
    <source>
        <dbReference type="ARBA" id="ARBA00023125"/>
    </source>
</evidence>
<evidence type="ECO:0000256" key="5">
    <source>
        <dbReference type="SAM" id="MobiDB-lite"/>
    </source>
</evidence>
<feature type="compositionally biased region" description="Basic and acidic residues" evidence="5">
    <location>
        <begin position="122"/>
        <end position="137"/>
    </location>
</feature>
<feature type="region of interest" description="Disordered" evidence="5">
    <location>
        <begin position="661"/>
        <end position="684"/>
    </location>
</feature>
<evidence type="ECO:0000256" key="3">
    <source>
        <dbReference type="ARBA" id="ARBA00023163"/>
    </source>
</evidence>
<dbReference type="Pfam" id="PF13921">
    <property type="entry name" value="Myb_DNA-bind_6"/>
    <property type="match status" value="1"/>
</dbReference>
<dbReference type="PROSITE" id="PS51294">
    <property type="entry name" value="HTH_MYB"/>
    <property type="match status" value="1"/>
</dbReference>
<feature type="compositionally biased region" description="Basic and acidic residues" evidence="5">
    <location>
        <begin position="32"/>
        <end position="50"/>
    </location>
</feature>
<keyword evidence="10" id="KW-1185">Reference proteome</keyword>
<feature type="compositionally biased region" description="Basic residues" evidence="5">
    <location>
        <begin position="1047"/>
        <end position="1056"/>
    </location>
</feature>
<feature type="region of interest" description="Disordered" evidence="5">
    <location>
        <begin position="1255"/>
        <end position="1287"/>
    </location>
</feature>
<feature type="non-terminal residue" evidence="9">
    <location>
        <position position="1429"/>
    </location>
</feature>
<evidence type="ECO:0000256" key="1">
    <source>
        <dbReference type="ARBA" id="ARBA00023015"/>
    </source>
</evidence>
<feature type="compositionally biased region" description="Basic and acidic residues" evidence="5">
    <location>
        <begin position="428"/>
        <end position="442"/>
    </location>
</feature>
<feature type="region of interest" description="Disordered" evidence="5">
    <location>
        <begin position="988"/>
        <end position="1099"/>
    </location>
</feature>
<proteinExistence type="predicted"/>
<dbReference type="InterPro" id="IPR009057">
    <property type="entry name" value="Homeodomain-like_sf"/>
</dbReference>
<feature type="region of interest" description="Disordered" evidence="5">
    <location>
        <begin position="1354"/>
        <end position="1429"/>
    </location>
</feature>
<dbReference type="EMBL" id="CP111028">
    <property type="protein sequence ID" value="WAR32019.1"/>
    <property type="molecule type" value="Genomic_DNA"/>
</dbReference>
<dbReference type="SUPFAM" id="SSF46689">
    <property type="entry name" value="Homeodomain-like"/>
    <property type="match status" value="2"/>
</dbReference>
<feature type="compositionally biased region" description="Acidic residues" evidence="5">
    <location>
        <begin position="1"/>
        <end position="13"/>
    </location>
</feature>
<feature type="region of interest" description="Disordered" evidence="5">
    <location>
        <begin position="767"/>
        <end position="856"/>
    </location>
</feature>
<feature type="domain" description="HTH myb-type" evidence="8">
    <location>
        <begin position="261"/>
        <end position="318"/>
    </location>
</feature>
<feature type="compositionally biased region" description="Basic and acidic residues" evidence="5">
    <location>
        <begin position="818"/>
        <end position="830"/>
    </location>
</feature>
<feature type="region of interest" description="Disordered" evidence="5">
    <location>
        <begin position="117"/>
        <end position="140"/>
    </location>
</feature>
<dbReference type="CDD" id="cd00167">
    <property type="entry name" value="SANT"/>
    <property type="match status" value="2"/>
</dbReference>